<dbReference type="FunFam" id="3.40.50.880:FF:000008">
    <property type="entry name" value="Phosphoribosylformylglycinamidine synthase"/>
    <property type="match status" value="1"/>
</dbReference>
<dbReference type="SUPFAM" id="SSF82697">
    <property type="entry name" value="PurS-like"/>
    <property type="match status" value="1"/>
</dbReference>
<evidence type="ECO:0000259" key="16">
    <source>
        <dbReference type="Pfam" id="PF18072"/>
    </source>
</evidence>
<evidence type="ECO:0000256" key="4">
    <source>
        <dbReference type="ARBA" id="ARBA00022490"/>
    </source>
</evidence>
<feature type="domain" description="FGAR-AT PurM N-terminal-like" evidence="18">
    <location>
        <begin position="649"/>
        <end position="808"/>
    </location>
</feature>
<accession>A0A4R8IQV6</accession>
<feature type="binding site" evidence="14">
    <location>
        <position position="680"/>
    </location>
    <ligand>
        <name>Mg(2+)</name>
        <dbReference type="ChEBI" id="CHEBI:18420"/>
    </ligand>
</feature>
<comment type="subunit">
    <text evidence="14">Monomer.</text>
</comment>
<dbReference type="InterPro" id="IPR036604">
    <property type="entry name" value="PurS-like_sf"/>
</dbReference>
<dbReference type="PROSITE" id="PS51273">
    <property type="entry name" value="GATASE_TYPE_1"/>
    <property type="match status" value="1"/>
</dbReference>
<dbReference type="FunFam" id="3.30.1330.10:FF:000005">
    <property type="entry name" value="Phosphoribosylformylglycinamidine synthase"/>
    <property type="match status" value="1"/>
</dbReference>
<dbReference type="SUPFAM" id="SSF109736">
    <property type="entry name" value="FGAM synthase PurL, linker domain"/>
    <property type="match status" value="1"/>
</dbReference>
<evidence type="ECO:0000259" key="17">
    <source>
        <dbReference type="Pfam" id="PF18076"/>
    </source>
</evidence>
<evidence type="ECO:0000313" key="20">
    <source>
        <dbReference type="Proteomes" id="UP000294914"/>
    </source>
</evidence>
<comment type="caution">
    <text evidence="19">The sequence shown here is derived from an EMBL/GenBank/DDBJ whole genome shotgun (WGS) entry which is preliminary data.</text>
</comment>
<keyword evidence="5 14" id="KW-0436">Ligase</keyword>
<evidence type="ECO:0000256" key="3">
    <source>
        <dbReference type="ARBA" id="ARBA00008608"/>
    </source>
</evidence>
<keyword evidence="10 14" id="KW-0460">Magnesium</keyword>
<dbReference type="SUPFAM" id="SSF52317">
    <property type="entry name" value="Class I glutamine amidotransferase-like"/>
    <property type="match status" value="1"/>
</dbReference>
<evidence type="ECO:0000256" key="11">
    <source>
        <dbReference type="ARBA" id="ARBA00022962"/>
    </source>
</evidence>
<dbReference type="PANTHER" id="PTHR10099">
    <property type="entry name" value="PHOSPHORIBOSYLFORMYLGLYCINAMIDINE SYNTHASE"/>
    <property type="match status" value="1"/>
</dbReference>
<dbReference type="GO" id="GO:0046872">
    <property type="term" value="F:metal ion binding"/>
    <property type="evidence" value="ECO:0007669"/>
    <property type="project" value="UniProtKB-KW"/>
</dbReference>
<dbReference type="HAMAP" id="MF_00419">
    <property type="entry name" value="PurL_1"/>
    <property type="match status" value="1"/>
</dbReference>
<dbReference type="InterPro" id="IPR010918">
    <property type="entry name" value="PurM-like_C_dom"/>
</dbReference>
<dbReference type="SMART" id="SM01211">
    <property type="entry name" value="GATase_5"/>
    <property type="match status" value="1"/>
</dbReference>
<evidence type="ECO:0000256" key="9">
    <source>
        <dbReference type="ARBA" id="ARBA00022840"/>
    </source>
</evidence>
<feature type="active site" description="Nucleophile" evidence="14">
    <location>
        <position position="1138"/>
    </location>
</feature>
<feature type="domain" description="PurM-like C-terminal" evidence="15">
    <location>
        <begin position="836"/>
        <end position="970"/>
    </location>
</feature>
<name>A0A4R8IQV6_9GAMM</name>
<feature type="domain" description="PurM-like C-terminal" evidence="15">
    <location>
        <begin position="433"/>
        <end position="589"/>
    </location>
</feature>
<dbReference type="FunFam" id="1.10.8.750:FF:000002">
    <property type="entry name" value="Phosphoribosylformylglycinamidine synthase"/>
    <property type="match status" value="1"/>
</dbReference>
<keyword evidence="6 14" id="KW-0479">Metal-binding</keyword>
<dbReference type="Gene3D" id="3.40.50.880">
    <property type="match status" value="1"/>
</dbReference>
<proteinExistence type="inferred from homology"/>
<evidence type="ECO:0000256" key="8">
    <source>
        <dbReference type="ARBA" id="ARBA00022755"/>
    </source>
</evidence>
<dbReference type="GO" id="GO:0006189">
    <property type="term" value="P:'de novo' IMP biosynthetic process"/>
    <property type="evidence" value="ECO:0007669"/>
    <property type="project" value="UniProtKB-UniRule"/>
</dbReference>
<keyword evidence="4 14" id="KW-0963">Cytoplasm</keyword>
<dbReference type="InterPro" id="IPR036676">
    <property type="entry name" value="PurM-like_C_sf"/>
</dbReference>
<dbReference type="InterPro" id="IPR010073">
    <property type="entry name" value="PurL_large"/>
</dbReference>
<dbReference type="Proteomes" id="UP000294914">
    <property type="component" value="Unassembled WGS sequence"/>
</dbReference>
<feature type="domain" description="Phosphoribosylformylglycinamidine synthase linker" evidence="16">
    <location>
        <begin position="172"/>
        <end position="221"/>
    </location>
</feature>
<dbReference type="CDD" id="cd01740">
    <property type="entry name" value="GATase1_FGAR_AT"/>
    <property type="match status" value="1"/>
</dbReference>
<dbReference type="OrthoDB" id="9804441at2"/>
<dbReference type="CDD" id="cd02203">
    <property type="entry name" value="PurL_repeat1"/>
    <property type="match status" value="1"/>
</dbReference>
<feature type="binding site" evidence="14">
    <location>
        <position position="723"/>
    </location>
    <ligand>
        <name>Mg(2+)</name>
        <dbReference type="ChEBI" id="CHEBI:18420"/>
    </ligand>
</feature>
<evidence type="ECO:0000256" key="14">
    <source>
        <dbReference type="HAMAP-Rule" id="MF_00419"/>
    </source>
</evidence>
<keyword evidence="20" id="KW-1185">Reference proteome</keyword>
<dbReference type="EC" id="6.3.5.3" evidence="14"/>
<dbReference type="Pfam" id="PF02769">
    <property type="entry name" value="AIRS_C"/>
    <property type="match status" value="2"/>
</dbReference>
<evidence type="ECO:0000256" key="13">
    <source>
        <dbReference type="ARBA" id="ARBA00057317"/>
    </source>
</evidence>
<evidence type="ECO:0000256" key="12">
    <source>
        <dbReference type="ARBA" id="ARBA00052585"/>
    </source>
</evidence>
<evidence type="ECO:0000259" key="18">
    <source>
        <dbReference type="Pfam" id="PF22689"/>
    </source>
</evidence>
<evidence type="ECO:0000256" key="5">
    <source>
        <dbReference type="ARBA" id="ARBA00022598"/>
    </source>
</evidence>
<dbReference type="InterPro" id="IPR036921">
    <property type="entry name" value="PurM-like_N_sf"/>
</dbReference>
<evidence type="ECO:0000256" key="6">
    <source>
        <dbReference type="ARBA" id="ARBA00022723"/>
    </source>
</evidence>
<evidence type="ECO:0000313" key="19">
    <source>
        <dbReference type="EMBL" id="TDY01650.1"/>
    </source>
</evidence>
<feature type="binding site" evidence="14">
    <location>
        <position position="679"/>
    </location>
    <ligand>
        <name>ATP</name>
        <dbReference type="ChEBI" id="CHEBI:30616"/>
    </ligand>
</feature>
<dbReference type="FunFam" id="3.90.650.10:FF:000005">
    <property type="entry name" value="Phosphoribosylformylglycinamidine synthase"/>
    <property type="match status" value="1"/>
</dbReference>
<feature type="active site" evidence="14">
    <location>
        <position position="1263"/>
    </location>
</feature>
<dbReference type="RefSeq" id="WP_134082940.1">
    <property type="nucleotide sequence ID" value="NZ_SOQX01000003.1"/>
</dbReference>
<dbReference type="FunFam" id="3.30.1330.10:FF:000002">
    <property type="entry name" value="Phosphoribosylformylglycinamidine synthase"/>
    <property type="match status" value="1"/>
</dbReference>
<dbReference type="NCBIfam" id="TIGR01735">
    <property type="entry name" value="FGAM_synt"/>
    <property type="match status" value="1"/>
</dbReference>
<dbReference type="FunFam" id="3.90.650.10:FF:000002">
    <property type="entry name" value="Phosphoribosylformylglycinamidine synthase"/>
    <property type="match status" value="1"/>
</dbReference>
<keyword evidence="8 14" id="KW-0658">Purine biosynthesis</keyword>
<dbReference type="GO" id="GO:0005737">
    <property type="term" value="C:cytoplasm"/>
    <property type="evidence" value="ECO:0007669"/>
    <property type="project" value="UniProtKB-SubCell"/>
</dbReference>
<reference evidence="19 20" key="1">
    <citation type="submission" date="2019-03" db="EMBL/GenBank/DDBJ databases">
        <title>Genomic Encyclopedia of Type Strains, Phase IV (KMG-IV): sequencing the most valuable type-strain genomes for metagenomic binning, comparative biology and taxonomic classification.</title>
        <authorList>
            <person name="Goeker M."/>
        </authorList>
    </citation>
    <scope>NUCLEOTIDE SEQUENCE [LARGE SCALE GENOMIC DNA]</scope>
    <source>
        <strain evidence="19 20">DSM 16326</strain>
    </source>
</reference>
<organism evidence="19 20">
    <name type="scientific">Thiohalophilus thiocyanatoxydans</name>
    <dbReference type="NCBI Taxonomy" id="381308"/>
    <lineage>
        <taxon>Bacteria</taxon>
        <taxon>Pseudomonadati</taxon>
        <taxon>Pseudomonadota</taxon>
        <taxon>Gammaproteobacteria</taxon>
        <taxon>Thiohalomonadales</taxon>
        <taxon>Thiohalophilaceae</taxon>
        <taxon>Thiohalophilus</taxon>
    </lineage>
</organism>
<feature type="binding site" evidence="14">
    <location>
        <position position="887"/>
    </location>
    <ligand>
        <name>Mg(2+)</name>
        <dbReference type="ChEBI" id="CHEBI:18420"/>
    </ligand>
</feature>
<dbReference type="GO" id="GO:0004642">
    <property type="term" value="F:phosphoribosylformylglycinamidine synthase activity"/>
    <property type="evidence" value="ECO:0007669"/>
    <property type="project" value="UniProtKB-UniRule"/>
</dbReference>
<dbReference type="EMBL" id="SOQX01000003">
    <property type="protein sequence ID" value="TDY01650.1"/>
    <property type="molecule type" value="Genomic_DNA"/>
</dbReference>
<dbReference type="Pfam" id="PF18072">
    <property type="entry name" value="FGAR-AT_linker"/>
    <property type="match status" value="1"/>
</dbReference>
<comment type="similarity">
    <text evidence="3 14">In the N-terminal section; belongs to the FGAMS family.</text>
</comment>
<dbReference type="GO" id="GO:0005524">
    <property type="term" value="F:ATP binding"/>
    <property type="evidence" value="ECO:0007669"/>
    <property type="project" value="UniProtKB-UniRule"/>
</dbReference>
<evidence type="ECO:0000256" key="7">
    <source>
        <dbReference type="ARBA" id="ARBA00022741"/>
    </source>
</evidence>
<protein>
    <recommendedName>
        <fullName evidence="14">Phosphoribosylformylglycinamidine synthase</fullName>
        <shortName evidence="14">FGAM synthase</shortName>
        <shortName evidence="14">FGAMS</shortName>
        <ecNumber evidence="14">6.3.5.3</ecNumber>
    </recommendedName>
    <alternativeName>
        <fullName evidence="14">Formylglycinamide ribonucleotide amidotransferase</fullName>
        <shortName evidence="14">FGAR amidotransferase</shortName>
        <shortName evidence="14">FGAR-AT</shortName>
    </alternativeName>
</protein>
<comment type="caution">
    <text evidence="14">Lacks conserved residue(s) required for the propagation of feature annotation.</text>
</comment>
<feature type="domain" description="Phosphoribosylformylglycinamidine synthase N-terminal" evidence="17">
    <location>
        <begin position="36"/>
        <end position="151"/>
    </location>
</feature>
<evidence type="ECO:0000259" key="15">
    <source>
        <dbReference type="Pfam" id="PF02769"/>
    </source>
</evidence>
<dbReference type="Pfam" id="PF18076">
    <property type="entry name" value="FGAR-AT_N"/>
    <property type="match status" value="1"/>
</dbReference>
<dbReference type="InterPro" id="IPR040707">
    <property type="entry name" value="FGAR-AT_N"/>
</dbReference>
<sequence>MLQLRGGSALSSFRLEKCLAALRIEVPEVADLQAIYLHFVETEPQLEAEQRQRLENLLAYAEPPARPLQGHDFLVIPRPGTISPWSSKATDIAHNCGLQNVQRIERGILYTLTLGDGNELSAQQARRLGAALHDRMTEAVFRDTGEAQRLFRHPDPAPLTEVDVLGGGGDALQRANTELGLALAGDEIDYLVENFQSLGRNPSDVELMMFAQANSEHCRHKIFNADWIIDGQPRDNSLFGMIRNTYQQHSDGILSAYSDNSAVIEGHGGRRFYPGSGTREYAYHAQDIHILMKVETHNHPTAIAPFPGSATGAGGEIRDEGATGRGSKPKAGLCGYSVSNLRLPDCPRPWETDYGKPGRIVSALDIMLEAPIGAAAFNNEFGRPNLCGYFRTYEERVPGPQGEEVRGYHKPIMLAGGLGNIRDDHVAKNDIPPGAQIVVLGGPAMLIGLGGGAASSMATGESLEDLDFASVQRGNPEMERRAQEVIDRCWQLGEANPVISIHDVGAGGLSNALPELVNDSGRGGRFELRAVPNDDPGMSPLAIWCNEAQERYVLAVGPEDMARFAEICQRERCPWAVVGEATEERRLVVGDGHFDNTPIDMPLEVLLGKPPKMLRDVHHAPFSKPGFDTASVDLAEAAERVLALPTVADKSFLITIGDRTITGLVARDQMVGPWQVPVADVAVTAASYDTCAGEAMAMGERTPVALLHHAASARLAVGEALTNLAAAPVPDLSRVVLSANWMAAAGHPGEDAGLFDAVQAVGMELCPALGITIPVGKDSMSMKSVWQEGGETRSVTAPLSLIVSAFAPVSDAGRTLTPQLRSDRGATRLILIDLGKGANRLGGSCLTQVYKQLGQHPADLDDPLALKHFFNVIQSLNEQGRLLAYHDRADGGLFASLCEMAFAGRTGLQIRLDELGEDAVASLFSEELGAVIQVQDSELAAVQEALHEAGLGHYSHVIGSLREDDRLVFEHHGETVLDGTRTHWRRIWSETSYRMQALRDNPECAREEYDNLLDETDPGLSPHCSFDPQEDVAAPYLNLGQRPRIAVLREQGVNGQIEMAAAFDRAGFAAVDVHMSDVISGQVSLNDFSGLVACGGFSYGDVLGAGGGWASSILYNPRARDEFEAFFTRPDSFGLGVCNGCQMLSHLRDLIPGAGHWPRFVRNRSEQFEARLAQVEVLESPSILLAGMAGSRLPIAVAHGEGQARFDIPDAARRLQTEQLVSLRYINNYGEATERYPYNPNGSPEGITGLTTMDGRFTIMMPHPERVFRSLQYSWHPDAWGEEGPWLRLFRNARRWLD</sequence>
<dbReference type="SUPFAM" id="SSF55326">
    <property type="entry name" value="PurM N-terminal domain-like"/>
    <property type="match status" value="2"/>
</dbReference>
<dbReference type="Pfam" id="PF13507">
    <property type="entry name" value="GATase_5"/>
    <property type="match status" value="1"/>
</dbReference>
<comment type="pathway">
    <text evidence="2 14">Purine metabolism; IMP biosynthesis via de novo pathway; 5-amino-1-(5-phospho-D-ribosyl)imidazole from N(2)-formyl-N(1)-(5-phospho-D-ribosyl)glycinamide: step 1/2.</text>
</comment>
<feature type="binding site" evidence="14">
    <location>
        <position position="719"/>
    </location>
    <ligand>
        <name>Mg(2+)</name>
        <dbReference type="ChEBI" id="CHEBI:18420"/>
    </ligand>
</feature>
<dbReference type="UniPathway" id="UPA00074">
    <property type="reaction ID" value="UER00128"/>
</dbReference>
<comment type="subcellular location">
    <subcellularLocation>
        <location evidence="1 14">Cytoplasm</location>
    </subcellularLocation>
</comment>
<dbReference type="InterPro" id="IPR055181">
    <property type="entry name" value="FGAR-AT_PurM_N-like"/>
</dbReference>
<evidence type="ECO:0000256" key="10">
    <source>
        <dbReference type="ARBA" id="ARBA00022842"/>
    </source>
</evidence>
<dbReference type="Gene3D" id="3.30.1330.10">
    <property type="entry name" value="PurM-like, N-terminal domain"/>
    <property type="match status" value="2"/>
</dbReference>
<keyword evidence="11 14" id="KW-0315">Glutamine amidotransferase</keyword>
<dbReference type="PANTHER" id="PTHR10099:SF1">
    <property type="entry name" value="PHOSPHORIBOSYLFORMYLGLYCINAMIDINE SYNTHASE"/>
    <property type="match status" value="1"/>
</dbReference>
<evidence type="ECO:0000256" key="2">
    <source>
        <dbReference type="ARBA" id="ARBA00004920"/>
    </source>
</evidence>
<evidence type="ECO:0000256" key="1">
    <source>
        <dbReference type="ARBA" id="ARBA00004496"/>
    </source>
</evidence>
<dbReference type="CDD" id="cd02204">
    <property type="entry name" value="PurL_repeat2"/>
    <property type="match status" value="1"/>
</dbReference>
<dbReference type="NCBIfam" id="NF003672">
    <property type="entry name" value="PRK05297.1"/>
    <property type="match status" value="1"/>
</dbReference>
<keyword evidence="9 14" id="KW-0067">ATP-binding</keyword>
<dbReference type="Gene3D" id="1.10.8.750">
    <property type="entry name" value="Phosphoribosylformylglycinamidine synthase, linker domain"/>
    <property type="match status" value="1"/>
</dbReference>
<feature type="active site" evidence="14">
    <location>
        <position position="1265"/>
    </location>
</feature>
<dbReference type="Pfam" id="PF22689">
    <property type="entry name" value="FGAR-AT_PurM_N-like"/>
    <property type="match status" value="1"/>
</dbReference>
<dbReference type="SUPFAM" id="SSF56042">
    <property type="entry name" value="PurM C-terminal domain-like"/>
    <property type="match status" value="2"/>
</dbReference>
<comment type="catalytic activity">
    <reaction evidence="12 14">
        <text>N(2)-formyl-N(1)-(5-phospho-beta-D-ribosyl)glycinamide + L-glutamine + ATP + H2O = 2-formamido-N(1)-(5-O-phospho-beta-D-ribosyl)acetamidine + L-glutamate + ADP + phosphate + H(+)</text>
        <dbReference type="Rhea" id="RHEA:17129"/>
        <dbReference type="ChEBI" id="CHEBI:15377"/>
        <dbReference type="ChEBI" id="CHEBI:15378"/>
        <dbReference type="ChEBI" id="CHEBI:29985"/>
        <dbReference type="ChEBI" id="CHEBI:30616"/>
        <dbReference type="ChEBI" id="CHEBI:43474"/>
        <dbReference type="ChEBI" id="CHEBI:58359"/>
        <dbReference type="ChEBI" id="CHEBI:147286"/>
        <dbReference type="ChEBI" id="CHEBI:147287"/>
        <dbReference type="ChEBI" id="CHEBI:456216"/>
        <dbReference type="EC" id="6.3.5.3"/>
    </reaction>
</comment>
<dbReference type="InterPro" id="IPR041609">
    <property type="entry name" value="PurL_linker"/>
</dbReference>
<keyword evidence="7 14" id="KW-0547">Nucleotide-binding</keyword>
<dbReference type="Gene3D" id="3.90.650.10">
    <property type="entry name" value="PurM-like C-terminal domain"/>
    <property type="match status" value="2"/>
</dbReference>
<gene>
    <name evidence="14" type="primary">purL</name>
    <name evidence="19" type="ORF">EDC23_1539</name>
</gene>
<dbReference type="InterPro" id="IPR029062">
    <property type="entry name" value="Class_I_gatase-like"/>
</dbReference>
<comment type="function">
    <text evidence="13 14">Phosphoribosylformylglycinamidine synthase involved in the purines biosynthetic pathway. Catalyzes the ATP-dependent conversion of formylglycinamide ribonucleotide (FGAR) and glutamine to yield formylglycinamidine ribonucleotide (FGAM) and glutamate.</text>
</comment>